<gene>
    <name evidence="4" type="ORF">GCM10007878_14320</name>
</gene>
<dbReference type="Pfam" id="PF11783">
    <property type="entry name" value="Cytochrome_cB"/>
    <property type="match status" value="1"/>
</dbReference>
<evidence type="ECO:0000259" key="3">
    <source>
        <dbReference type="Pfam" id="PF13435"/>
    </source>
</evidence>
<dbReference type="InterPro" id="IPR051829">
    <property type="entry name" value="Multiheme_Cytochr_ET"/>
</dbReference>
<dbReference type="RefSeq" id="WP_051610391.1">
    <property type="nucleotide sequence ID" value="NZ_BSOR01000026.1"/>
</dbReference>
<keyword evidence="1" id="KW-0732">Signal</keyword>
<organism evidence="4 5">
    <name type="scientific">Marinospirillum insulare</name>
    <dbReference type="NCBI Taxonomy" id="217169"/>
    <lineage>
        <taxon>Bacteria</taxon>
        <taxon>Pseudomonadati</taxon>
        <taxon>Pseudomonadota</taxon>
        <taxon>Gammaproteobacteria</taxon>
        <taxon>Oceanospirillales</taxon>
        <taxon>Oceanospirillaceae</taxon>
        <taxon>Marinospirillum</taxon>
    </lineage>
</organism>
<dbReference type="Proteomes" id="UP001156682">
    <property type="component" value="Unassembled WGS sequence"/>
</dbReference>
<reference evidence="5" key="1">
    <citation type="journal article" date="2019" name="Int. J. Syst. Evol. Microbiol.">
        <title>The Global Catalogue of Microorganisms (GCM) 10K type strain sequencing project: providing services to taxonomists for standard genome sequencing and annotation.</title>
        <authorList>
            <consortium name="The Broad Institute Genomics Platform"/>
            <consortium name="The Broad Institute Genome Sequencing Center for Infectious Disease"/>
            <person name="Wu L."/>
            <person name="Ma J."/>
        </authorList>
    </citation>
    <scope>NUCLEOTIDE SEQUENCE [LARGE SCALE GENOMIC DNA]</scope>
    <source>
        <strain evidence="5">NBRC 100033</strain>
    </source>
</reference>
<comment type="caution">
    <text evidence="4">The sequence shown here is derived from an EMBL/GenBank/DDBJ whole genome shotgun (WGS) entry which is preliminary data.</text>
</comment>
<keyword evidence="2" id="KW-0472">Membrane</keyword>
<accession>A0ABQ5ZVF1</accession>
<dbReference type="Gene3D" id="1.10.1130.10">
    <property type="entry name" value="Flavocytochrome C3, Chain A"/>
    <property type="match status" value="1"/>
</dbReference>
<dbReference type="InterPro" id="IPR024673">
    <property type="entry name" value="Octahem_Cyt_c"/>
</dbReference>
<name>A0ABQ5ZVF1_9GAMM</name>
<feature type="transmembrane region" description="Helical" evidence="2">
    <location>
        <begin position="505"/>
        <end position="526"/>
    </location>
</feature>
<keyword evidence="2" id="KW-1133">Transmembrane helix</keyword>
<dbReference type="SUPFAM" id="SSF48695">
    <property type="entry name" value="Multiheme cytochromes"/>
    <property type="match status" value="1"/>
</dbReference>
<feature type="domain" description="Cytochrome c-552/4" evidence="3">
    <location>
        <begin position="58"/>
        <end position="138"/>
    </location>
</feature>
<evidence type="ECO:0000313" key="5">
    <source>
        <dbReference type="Proteomes" id="UP001156682"/>
    </source>
</evidence>
<keyword evidence="2" id="KW-0812">Transmembrane</keyword>
<dbReference type="PIRSF" id="PIRSF039014">
    <property type="entry name" value="OTR_cyc"/>
    <property type="match status" value="1"/>
</dbReference>
<dbReference type="NCBIfam" id="TIGR04315">
    <property type="entry name" value="octaheme_Shew"/>
    <property type="match status" value="1"/>
</dbReference>
<evidence type="ECO:0000313" key="4">
    <source>
        <dbReference type="EMBL" id="GLR63994.1"/>
    </source>
</evidence>
<proteinExistence type="predicted"/>
<protein>
    <submittedName>
        <fullName evidence="4">Cytochrome c</fullName>
    </submittedName>
</protein>
<sequence>MKKLTPAKLIQLFVGFLLTSLLIGSLQAAETRSPTTADHSKFKVLQGDFKSAPEVTEACLSCHTEAASQVKKTTHWTWLYDHKETGQQLGKSKVMNSFCGMVVTNEPRCTSCHIGYGWKDMKQPPPEEESAVDCLVCHDTTGGYKKFPVLSGFPTEIPREWPKGSGKMVMPPNLTEIAQHVGASNRETCGSCHFYGGGGDGVKHGDLDSSLAKPNAALDVHMDANGLNFSCSECHSTWGHDVAGSRYQVNAKDTKGLVNPGHGEVKAASCESCHNSDPHPQAKLNQHSEKIACQSCHIPEYARGGVATKMWWDWSTAGRLTEEGKQINQKDEQGRLVYSSQKGDFGYGENVVPTYAWFNGTVEYTQIEDEFDTSNPPLGVNRIQGSAGDPDSRIWPFKVMRGKQPFDTVHNTLLATHVFGADDTSFWKNFDWNKALQDASDKTGFAFSGEYDFVETTMHWPITHMVPSADQALECAACHSADSRLAGLPGIYMPGHDSNEWLDRIGWLAVLMTLIGVVFHRIALIISRKINKA</sequence>
<dbReference type="Pfam" id="PF13435">
    <property type="entry name" value="Cytochrome_C554"/>
    <property type="match status" value="1"/>
</dbReference>
<keyword evidence="5" id="KW-1185">Reference proteome</keyword>
<dbReference type="PANTHER" id="PTHR35038">
    <property type="entry name" value="DISSIMILATORY SULFITE REDUCTASE SIRA"/>
    <property type="match status" value="1"/>
</dbReference>
<dbReference type="InterPro" id="IPR023155">
    <property type="entry name" value="Cyt_c-552/4"/>
</dbReference>
<dbReference type="EMBL" id="BSOR01000026">
    <property type="protein sequence ID" value="GLR63994.1"/>
    <property type="molecule type" value="Genomic_DNA"/>
</dbReference>
<dbReference type="PANTHER" id="PTHR35038:SF5">
    <property type="entry name" value="CYTOCHROME C-TYPE PROTEIN NRFB"/>
    <property type="match status" value="1"/>
</dbReference>
<evidence type="ECO:0000256" key="2">
    <source>
        <dbReference type="SAM" id="Phobius"/>
    </source>
</evidence>
<evidence type="ECO:0000256" key="1">
    <source>
        <dbReference type="ARBA" id="ARBA00022729"/>
    </source>
</evidence>
<dbReference type="InterPro" id="IPR036280">
    <property type="entry name" value="Multihaem_cyt_sf"/>
</dbReference>